<dbReference type="InterPro" id="IPR016163">
    <property type="entry name" value="Ald_DH_C"/>
</dbReference>
<proteinExistence type="inferred from homology"/>
<gene>
    <name evidence="6" type="ORF">IV501_14365</name>
</gene>
<dbReference type="PROSITE" id="PS00687">
    <property type="entry name" value="ALDEHYDE_DEHYDR_GLU"/>
    <property type="match status" value="1"/>
</dbReference>
<dbReference type="InterPro" id="IPR016161">
    <property type="entry name" value="Ald_DH/histidinol_DH"/>
</dbReference>
<accession>A0A934SNS9</accession>
<dbReference type="SUPFAM" id="SSF53720">
    <property type="entry name" value="ALDH-like"/>
    <property type="match status" value="1"/>
</dbReference>
<dbReference type="Gene3D" id="3.40.605.10">
    <property type="entry name" value="Aldehyde Dehydrogenase, Chain A, domain 1"/>
    <property type="match status" value="1"/>
</dbReference>
<comment type="caution">
    <text evidence="6">The sequence shown here is derived from an EMBL/GenBank/DDBJ whole genome shotgun (WGS) entry which is preliminary data.</text>
</comment>
<dbReference type="GO" id="GO:0016620">
    <property type="term" value="F:oxidoreductase activity, acting on the aldehyde or oxo group of donors, NAD or NADP as acceptor"/>
    <property type="evidence" value="ECO:0007669"/>
    <property type="project" value="InterPro"/>
</dbReference>
<keyword evidence="7" id="KW-1185">Reference proteome</keyword>
<dbReference type="FunFam" id="3.40.605.10:FF:000007">
    <property type="entry name" value="NAD/NADP-dependent betaine aldehyde dehydrogenase"/>
    <property type="match status" value="1"/>
</dbReference>
<evidence type="ECO:0000313" key="7">
    <source>
        <dbReference type="Proteomes" id="UP000636458"/>
    </source>
</evidence>
<comment type="similarity">
    <text evidence="1 4">Belongs to the aldehyde dehydrogenase family.</text>
</comment>
<dbReference type="EMBL" id="JAEPES010000005">
    <property type="protein sequence ID" value="MBK4348820.1"/>
    <property type="molecule type" value="Genomic_DNA"/>
</dbReference>
<dbReference type="FunFam" id="3.40.309.10:FF:000009">
    <property type="entry name" value="Aldehyde dehydrogenase A"/>
    <property type="match status" value="1"/>
</dbReference>
<evidence type="ECO:0000259" key="5">
    <source>
        <dbReference type="Pfam" id="PF00171"/>
    </source>
</evidence>
<dbReference type="InterPro" id="IPR015590">
    <property type="entry name" value="Aldehyde_DH_dom"/>
</dbReference>
<dbReference type="Pfam" id="PF00171">
    <property type="entry name" value="Aldedh"/>
    <property type="match status" value="1"/>
</dbReference>
<name>A0A934SNS9_9MICO</name>
<evidence type="ECO:0000256" key="3">
    <source>
        <dbReference type="PROSITE-ProRule" id="PRU10007"/>
    </source>
</evidence>
<dbReference type="InterPro" id="IPR016160">
    <property type="entry name" value="Ald_DH_CS_CYS"/>
</dbReference>
<feature type="active site" evidence="3">
    <location>
        <position position="270"/>
    </location>
</feature>
<reference evidence="6" key="1">
    <citation type="submission" date="2021-01" db="EMBL/GenBank/DDBJ databases">
        <title>Lacisediminihabitans sp. nov. strain G11-30, isolated from Antarctic Soil.</title>
        <authorList>
            <person name="Li J."/>
        </authorList>
    </citation>
    <scope>NUCLEOTIDE SEQUENCE</scope>
    <source>
        <strain evidence="6">G11-30</strain>
    </source>
</reference>
<evidence type="ECO:0000256" key="4">
    <source>
        <dbReference type="RuleBase" id="RU003345"/>
    </source>
</evidence>
<keyword evidence="2 4" id="KW-0560">Oxidoreductase</keyword>
<evidence type="ECO:0000256" key="1">
    <source>
        <dbReference type="ARBA" id="ARBA00009986"/>
    </source>
</evidence>
<evidence type="ECO:0000313" key="6">
    <source>
        <dbReference type="EMBL" id="MBK4348820.1"/>
    </source>
</evidence>
<dbReference type="AlphaFoldDB" id="A0A934SNS9"/>
<evidence type="ECO:0000256" key="2">
    <source>
        <dbReference type="ARBA" id="ARBA00023002"/>
    </source>
</evidence>
<dbReference type="Proteomes" id="UP000636458">
    <property type="component" value="Unassembled WGS sequence"/>
</dbReference>
<organism evidence="6 7">
    <name type="scientific">Lacisediminihabitans changchengi</name>
    <dbReference type="NCBI Taxonomy" id="2787634"/>
    <lineage>
        <taxon>Bacteria</taxon>
        <taxon>Bacillati</taxon>
        <taxon>Actinomycetota</taxon>
        <taxon>Actinomycetes</taxon>
        <taxon>Micrococcales</taxon>
        <taxon>Microbacteriaceae</taxon>
        <taxon>Lacisediminihabitans</taxon>
    </lineage>
</organism>
<protein>
    <submittedName>
        <fullName evidence="6">Aldehyde dehydrogenase family protein</fullName>
    </submittedName>
</protein>
<dbReference type="RefSeq" id="WP_200557059.1">
    <property type="nucleotide sequence ID" value="NZ_JAEPES010000005.1"/>
</dbReference>
<feature type="domain" description="Aldehyde dehydrogenase" evidence="5">
    <location>
        <begin position="39"/>
        <end position="496"/>
    </location>
</feature>
<dbReference type="PANTHER" id="PTHR11699">
    <property type="entry name" value="ALDEHYDE DEHYDROGENASE-RELATED"/>
    <property type="match status" value="1"/>
</dbReference>
<dbReference type="InterPro" id="IPR016162">
    <property type="entry name" value="Ald_DH_N"/>
</dbReference>
<dbReference type="Gene3D" id="3.40.309.10">
    <property type="entry name" value="Aldehyde Dehydrogenase, Chain A, domain 2"/>
    <property type="match status" value="1"/>
</dbReference>
<dbReference type="InterPro" id="IPR029510">
    <property type="entry name" value="Ald_DH_CS_GLU"/>
</dbReference>
<sequence length="528" mass="54833">MIRPLPESTPAAAIAVTRGMAADGLGLFIDGEERPGAERRRFSRIDPYSGESWYDVADASADDVDAAVASAHRAQASVWGSMSAYERSLILLRIADAVEKDADVFGLLDTLDNGKLFRETRSQAVGVAHSLRYAAGGAEKVEGVTAPASDNQTLAMSIRVPYGVIGMIVPWNSPLPLLIDGAAPALAAGNTVVVKTSEDAPASILRFAHLALANGLPPGVLNVVSGTGPQAGEALVRHPGISKIVFTGGSAVGRRVASAAADRLIPVLLELGGKSAQIVMPDADINRVIPGLVSGVFAAAGQSCVAGGRALVQRSIYAEVVERMSEAAESLMLGDPMMVETQMGPLGSRRQTESALRHVHSALDGGARLVSGGQTRSTGLGQGQFFTPAVFADVDPANTLFQEEVFGPVLGLTPFDTLDEAIALANDSRYGLASGIWTTDIDTALRAATRIDAGTVWVNTYRAPEMTLSAGGTKESGYGRIGGSRQLYEFTREKSVIVNFSGVGNDPFVMGGGATATNAPATSTIVEG</sequence>
<dbReference type="PROSITE" id="PS00070">
    <property type="entry name" value="ALDEHYDE_DEHYDR_CYS"/>
    <property type="match status" value="1"/>
</dbReference>